<keyword evidence="4" id="KW-0560">Oxidoreductase</keyword>
<dbReference type="PROSITE" id="PS51085">
    <property type="entry name" value="2FE2S_FER_2"/>
    <property type="match status" value="1"/>
</dbReference>
<dbReference type="EMBL" id="JACIVI010000001">
    <property type="protein sequence ID" value="MBB1160379.1"/>
    <property type="molecule type" value="Genomic_DNA"/>
</dbReference>
<dbReference type="GO" id="GO:0016491">
    <property type="term" value="F:oxidoreductase activity"/>
    <property type="evidence" value="ECO:0007669"/>
    <property type="project" value="UniProtKB-KW"/>
</dbReference>
<dbReference type="PANTHER" id="PTHR47354">
    <property type="entry name" value="NADH OXIDOREDUCTASE HCR"/>
    <property type="match status" value="1"/>
</dbReference>
<dbReference type="SUPFAM" id="SSF63380">
    <property type="entry name" value="Riboflavin synthase domain-like"/>
    <property type="match status" value="1"/>
</dbReference>
<keyword evidence="3" id="KW-0479">Metal-binding</keyword>
<proteinExistence type="predicted"/>
<name>A0A839HMA9_9BURK</name>
<dbReference type="PANTHER" id="PTHR47354:SF1">
    <property type="entry name" value="CARNITINE MONOOXYGENASE REDUCTASE SUBUNIT"/>
    <property type="match status" value="1"/>
</dbReference>
<dbReference type="Proteomes" id="UP000586093">
    <property type="component" value="Unassembled WGS sequence"/>
</dbReference>
<dbReference type="SUPFAM" id="SSF54292">
    <property type="entry name" value="2Fe-2S ferredoxin-like"/>
    <property type="match status" value="1"/>
</dbReference>
<dbReference type="PROSITE" id="PS51384">
    <property type="entry name" value="FAD_FR"/>
    <property type="match status" value="1"/>
</dbReference>
<keyword evidence="1" id="KW-0285">Flavoprotein</keyword>
<reference evidence="9 10" key="1">
    <citation type="submission" date="2020-08" db="EMBL/GenBank/DDBJ databases">
        <title>Aquariorum lacteus gen. nov., sp. nov., a new member of the family Comamonadaceae, isolated from freshwater aquarium.</title>
        <authorList>
            <person name="Chun S.-J."/>
        </authorList>
    </citation>
    <scope>NUCLEOTIDE SEQUENCE [LARGE SCALE GENOMIC DNA]</scope>
    <source>
        <strain evidence="9 10">SJAQ100</strain>
    </source>
</reference>
<dbReference type="Pfam" id="PF22290">
    <property type="entry name" value="DmmA-like_N"/>
    <property type="match status" value="1"/>
</dbReference>
<keyword evidence="5" id="KW-0408">Iron</keyword>
<dbReference type="AlphaFoldDB" id="A0A839HMA9"/>
<evidence type="ECO:0000256" key="5">
    <source>
        <dbReference type="ARBA" id="ARBA00023004"/>
    </source>
</evidence>
<keyword evidence="10" id="KW-1185">Reference proteome</keyword>
<evidence type="ECO:0000313" key="10">
    <source>
        <dbReference type="Proteomes" id="UP000586093"/>
    </source>
</evidence>
<comment type="caution">
    <text evidence="9">The sequence shown here is derived from an EMBL/GenBank/DDBJ whole genome shotgun (WGS) entry which is preliminary data.</text>
</comment>
<feature type="domain" description="2Fe-2S ferredoxin-type" evidence="7">
    <location>
        <begin position="231"/>
        <end position="319"/>
    </location>
</feature>
<dbReference type="RefSeq" id="WP_182660297.1">
    <property type="nucleotide sequence ID" value="NZ_JACIVI010000001.1"/>
</dbReference>
<organism evidence="9 10">
    <name type="scientific">Aquariibacter albus</name>
    <dbReference type="NCBI Taxonomy" id="2759899"/>
    <lineage>
        <taxon>Bacteria</taxon>
        <taxon>Pseudomonadati</taxon>
        <taxon>Pseudomonadota</taxon>
        <taxon>Betaproteobacteria</taxon>
        <taxon>Burkholderiales</taxon>
        <taxon>Sphaerotilaceae</taxon>
        <taxon>Aquariibacter</taxon>
    </lineage>
</organism>
<dbReference type="InterPro" id="IPR036010">
    <property type="entry name" value="2Fe-2S_ferredoxin-like_sf"/>
</dbReference>
<protein>
    <submittedName>
        <fullName evidence="9">Oxidoreductase</fullName>
    </submittedName>
</protein>
<dbReference type="InterPro" id="IPR017927">
    <property type="entry name" value="FAD-bd_FR_type"/>
</dbReference>
<dbReference type="InterPro" id="IPR039261">
    <property type="entry name" value="FNR_nucleotide-bd"/>
</dbReference>
<dbReference type="GO" id="GO:0046872">
    <property type="term" value="F:metal ion binding"/>
    <property type="evidence" value="ECO:0007669"/>
    <property type="project" value="UniProtKB-KW"/>
</dbReference>
<evidence type="ECO:0000259" key="8">
    <source>
        <dbReference type="PROSITE" id="PS51384"/>
    </source>
</evidence>
<dbReference type="Gene3D" id="3.10.20.30">
    <property type="match status" value="1"/>
</dbReference>
<dbReference type="Gene3D" id="3.40.50.80">
    <property type="entry name" value="Nucleotide-binding domain of ferredoxin-NADP reductase (FNR) module"/>
    <property type="match status" value="1"/>
</dbReference>
<evidence type="ECO:0000259" key="7">
    <source>
        <dbReference type="PROSITE" id="PS51085"/>
    </source>
</evidence>
<keyword evidence="6" id="KW-0411">Iron-sulfur</keyword>
<sequence>MNTDLSLRVERLRAVAPGIREITLVRPDGERLPAWSAGSHVLLHLPTPGGLRRNPYSLLGDPEDRRAWRLAVRREPASRGGSAWIHEALGEGQLLTVGAPANLFPAPRTARHTVLVAGGIGITPILALARVMQREGRSFEVHDAWRDPAQAAFRDELEAVAPGRVTHHDASAGARLNFRTLLADRPLGTHLMICGPAGMVQDAFAAGAALGWPASALHTEAFAAAAGGEPFTVCLARDGRRLQVPGDRSLLDVLEDAGTGVQALCRGGACGRCETAVVDTAGGELLHADVILDPSERAAGRRMLPCVSRYRGPCLTLDL</sequence>
<keyword evidence="2" id="KW-0001">2Fe-2S</keyword>
<dbReference type="InterPro" id="IPR001041">
    <property type="entry name" value="2Fe-2S_ferredoxin-type"/>
</dbReference>
<accession>A0A839HMA9</accession>
<dbReference type="Gene3D" id="2.40.30.10">
    <property type="entry name" value="Translation factors"/>
    <property type="match status" value="1"/>
</dbReference>
<dbReference type="InterPro" id="IPR017938">
    <property type="entry name" value="Riboflavin_synthase-like_b-brl"/>
</dbReference>
<dbReference type="PRINTS" id="PR00409">
    <property type="entry name" value="PHDIOXRDTASE"/>
</dbReference>
<evidence type="ECO:0000256" key="1">
    <source>
        <dbReference type="ARBA" id="ARBA00022630"/>
    </source>
</evidence>
<dbReference type="InterPro" id="IPR012675">
    <property type="entry name" value="Beta-grasp_dom_sf"/>
</dbReference>
<dbReference type="InterPro" id="IPR054582">
    <property type="entry name" value="DmmA-like_N"/>
</dbReference>
<dbReference type="Pfam" id="PF00111">
    <property type="entry name" value="Fer2"/>
    <property type="match status" value="1"/>
</dbReference>
<evidence type="ECO:0000256" key="3">
    <source>
        <dbReference type="ARBA" id="ARBA00022723"/>
    </source>
</evidence>
<dbReference type="CDD" id="cd00207">
    <property type="entry name" value="fer2"/>
    <property type="match status" value="1"/>
</dbReference>
<evidence type="ECO:0000256" key="4">
    <source>
        <dbReference type="ARBA" id="ARBA00023002"/>
    </source>
</evidence>
<dbReference type="GO" id="GO:0051537">
    <property type="term" value="F:2 iron, 2 sulfur cluster binding"/>
    <property type="evidence" value="ECO:0007669"/>
    <property type="project" value="UniProtKB-KW"/>
</dbReference>
<evidence type="ECO:0000256" key="2">
    <source>
        <dbReference type="ARBA" id="ARBA00022714"/>
    </source>
</evidence>
<feature type="domain" description="FAD-binding FR-type" evidence="8">
    <location>
        <begin position="2"/>
        <end position="107"/>
    </location>
</feature>
<evidence type="ECO:0000313" key="9">
    <source>
        <dbReference type="EMBL" id="MBB1160379.1"/>
    </source>
</evidence>
<dbReference type="InterPro" id="IPR050415">
    <property type="entry name" value="MRET"/>
</dbReference>
<dbReference type="SUPFAM" id="SSF52343">
    <property type="entry name" value="Ferredoxin reductase-like, C-terminal NADP-linked domain"/>
    <property type="match status" value="1"/>
</dbReference>
<evidence type="ECO:0000256" key="6">
    <source>
        <dbReference type="ARBA" id="ARBA00023014"/>
    </source>
</evidence>
<gene>
    <name evidence="9" type="ORF">H4F90_00090</name>
</gene>
<dbReference type="CDD" id="cd06185">
    <property type="entry name" value="PDR_like"/>
    <property type="match status" value="1"/>
</dbReference>